<keyword evidence="10" id="KW-1185">Reference proteome</keyword>
<dbReference type="RefSeq" id="WP_188613752.1">
    <property type="nucleotide sequence ID" value="NZ_BMJT01000002.1"/>
</dbReference>
<dbReference type="GO" id="GO:0043190">
    <property type="term" value="C:ATP-binding cassette (ABC) transporter complex"/>
    <property type="evidence" value="ECO:0007669"/>
    <property type="project" value="InterPro"/>
</dbReference>
<dbReference type="PANTHER" id="PTHR30614:SF45">
    <property type="entry name" value="L-CYSTINE TRANSPORT SYSTEM PERMEASE PROTEIN TCYL"/>
    <property type="match status" value="1"/>
</dbReference>
<gene>
    <name evidence="9" type="ORF">GCM10007425_08300</name>
</gene>
<evidence type="ECO:0000256" key="3">
    <source>
        <dbReference type="ARBA" id="ARBA00022475"/>
    </source>
</evidence>
<comment type="subcellular location">
    <subcellularLocation>
        <location evidence="1 7">Cell membrane</location>
        <topology evidence="1 7">Multi-pass membrane protein</topology>
    </subcellularLocation>
</comment>
<organism evidence="9 10">
    <name type="scientific">Lysinibacillus alkalisoli</name>
    <dbReference type="NCBI Taxonomy" id="1911548"/>
    <lineage>
        <taxon>Bacteria</taxon>
        <taxon>Bacillati</taxon>
        <taxon>Bacillota</taxon>
        <taxon>Bacilli</taxon>
        <taxon>Bacillales</taxon>
        <taxon>Bacillaceae</taxon>
        <taxon>Lysinibacillus</taxon>
    </lineage>
</organism>
<reference evidence="9" key="2">
    <citation type="submission" date="2020-09" db="EMBL/GenBank/DDBJ databases">
        <authorList>
            <person name="Sun Q."/>
            <person name="Zhou Y."/>
        </authorList>
    </citation>
    <scope>NUCLEOTIDE SEQUENCE</scope>
    <source>
        <strain evidence="9">CGMCC 1.15760</strain>
    </source>
</reference>
<dbReference type="EMBL" id="BMJT01000002">
    <property type="protein sequence ID" value="GGG16309.1"/>
    <property type="molecule type" value="Genomic_DNA"/>
</dbReference>
<keyword evidence="2 7" id="KW-0813">Transport</keyword>
<dbReference type="SUPFAM" id="SSF161098">
    <property type="entry name" value="MetI-like"/>
    <property type="match status" value="1"/>
</dbReference>
<feature type="transmembrane region" description="Helical" evidence="7">
    <location>
        <begin position="12"/>
        <end position="41"/>
    </location>
</feature>
<dbReference type="Proteomes" id="UP000616608">
    <property type="component" value="Unassembled WGS sequence"/>
</dbReference>
<accession>A0A917LEJ3</accession>
<feature type="transmembrane region" description="Helical" evidence="7">
    <location>
        <begin position="99"/>
        <end position="118"/>
    </location>
</feature>
<keyword evidence="6 7" id="KW-0472">Membrane</keyword>
<protein>
    <submittedName>
        <fullName evidence="9">Amino acid ABC transporter permease</fullName>
    </submittedName>
</protein>
<dbReference type="InterPro" id="IPR035906">
    <property type="entry name" value="MetI-like_sf"/>
</dbReference>
<proteinExistence type="inferred from homology"/>
<keyword evidence="3" id="KW-1003">Cell membrane</keyword>
<comment type="caution">
    <text evidence="9">The sequence shown here is derived from an EMBL/GenBank/DDBJ whole genome shotgun (WGS) entry which is preliminary data.</text>
</comment>
<dbReference type="Gene3D" id="1.10.3720.10">
    <property type="entry name" value="MetI-like"/>
    <property type="match status" value="1"/>
</dbReference>
<dbReference type="Pfam" id="PF00528">
    <property type="entry name" value="BPD_transp_1"/>
    <property type="match status" value="1"/>
</dbReference>
<evidence type="ECO:0000256" key="6">
    <source>
        <dbReference type="ARBA" id="ARBA00023136"/>
    </source>
</evidence>
<dbReference type="PROSITE" id="PS50928">
    <property type="entry name" value="ABC_TM1"/>
    <property type="match status" value="1"/>
</dbReference>
<feature type="transmembrane region" description="Helical" evidence="7">
    <location>
        <begin position="53"/>
        <end position="79"/>
    </location>
</feature>
<dbReference type="PANTHER" id="PTHR30614">
    <property type="entry name" value="MEMBRANE COMPONENT OF AMINO ACID ABC TRANSPORTER"/>
    <property type="match status" value="1"/>
</dbReference>
<feature type="transmembrane region" description="Helical" evidence="7">
    <location>
        <begin position="152"/>
        <end position="177"/>
    </location>
</feature>
<name>A0A917LEJ3_9BACI</name>
<dbReference type="NCBIfam" id="TIGR01726">
    <property type="entry name" value="HEQRo_perm_3TM"/>
    <property type="match status" value="1"/>
</dbReference>
<evidence type="ECO:0000256" key="5">
    <source>
        <dbReference type="ARBA" id="ARBA00022989"/>
    </source>
</evidence>
<evidence type="ECO:0000256" key="4">
    <source>
        <dbReference type="ARBA" id="ARBA00022692"/>
    </source>
</evidence>
<dbReference type="InterPro" id="IPR010065">
    <property type="entry name" value="AA_ABC_transptr_permease_3TM"/>
</dbReference>
<dbReference type="CDD" id="cd06261">
    <property type="entry name" value="TM_PBP2"/>
    <property type="match status" value="1"/>
</dbReference>
<feature type="domain" description="ABC transmembrane type-1" evidence="8">
    <location>
        <begin position="17"/>
        <end position="218"/>
    </location>
</feature>
<keyword evidence="5 7" id="KW-1133">Transmembrane helix</keyword>
<evidence type="ECO:0000313" key="9">
    <source>
        <dbReference type="EMBL" id="GGG16309.1"/>
    </source>
</evidence>
<dbReference type="GO" id="GO:0022857">
    <property type="term" value="F:transmembrane transporter activity"/>
    <property type="evidence" value="ECO:0007669"/>
    <property type="project" value="InterPro"/>
</dbReference>
<evidence type="ECO:0000313" key="10">
    <source>
        <dbReference type="Proteomes" id="UP000616608"/>
    </source>
</evidence>
<dbReference type="InterPro" id="IPR000515">
    <property type="entry name" value="MetI-like"/>
</dbReference>
<reference evidence="9" key="1">
    <citation type="journal article" date="2014" name="Int. J. Syst. Evol. Microbiol.">
        <title>Complete genome sequence of Corynebacterium casei LMG S-19264T (=DSM 44701T), isolated from a smear-ripened cheese.</title>
        <authorList>
            <consortium name="US DOE Joint Genome Institute (JGI-PGF)"/>
            <person name="Walter F."/>
            <person name="Albersmeier A."/>
            <person name="Kalinowski J."/>
            <person name="Ruckert C."/>
        </authorList>
    </citation>
    <scope>NUCLEOTIDE SEQUENCE</scope>
    <source>
        <strain evidence="9">CGMCC 1.15760</strain>
    </source>
</reference>
<keyword evidence="4 7" id="KW-0812">Transmembrane</keyword>
<comment type="similarity">
    <text evidence="7">Belongs to the binding-protein-dependent transport system permease family.</text>
</comment>
<dbReference type="GO" id="GO:0006865">
    <property type="term" value="P:amino acid transport"/>
    <property type="evidence" value="ECO:0007669"/>
    <property type="project" value="TreeGrafter"/>
</dbReference>
<dbReference type="InterPro" id="IPR043429">
    <property type="entry name" value="ArtM/GltK/GlnP/TcyL/YhdX-like"/>
</dbReference>
<dbReference type="AlphaFoldDB" id="A0A917LEJ3"/>
<evidence type="ECO:0000256" key="1">
    <source>
        <dbReference type="ARBA" id="ARBA00004651"/>
    </source>
</evidence>
<feature type="transmembrane region" description="Helical" evidence="7">
    <location>
        <begin position="197"/>
        <end position="218"/>
    </location>
</feature>
<evidence type="ECO:0000256" key="2">
    <source>
        <dbReference type="ARBA" id="ARBA00022448"/>
    </source>
</evidence>
<evidence type="ECO:0000256" key="7">
    <source>
        <dbReference type="RuleBase" id="RU363032"/>
    </source>
</evidence>
<evidence type="ECO:0000259" key="8">
    <source>
        <dbReference type="PROSITE" id="PS50928"/>
    </source>
</evidence>
<sequence>MDTTFFVKALGIAFSGVPIALFVAAIALIIAIPLGFIFALLRLQRVPVLYQFVKIYVSFVRGTPIIIQIFILYSSIPLLLTGIFERYNVPIEVYTIHPLWYAFIIFSFNTTAILAEVFRGALQTVDEGQKEAGYAVGLTTFQVYRRIIIPQMLVAAMPNLCTATVNLIKATSLGYAISLPEITLRTKVAANVGYHYVEAYLAIFIVYLVVCLLVEYGFKIMERKLRRYEGGVIC</sequence>